<organism evidence="2">
    <name type="scientific">Nicotiana tabacum</name>
    <name type="common">Common tobacco</name>
    <dbReference type="NCBI Taxonomy" id="4097"/>
    <lineage>
        <taxon>Eukaryota</taxon>
        <taxon>Viridiplantae</taxon>
        <taxon>Streptophyta</taxon>
        <taxon>Embryophyta</taxon>
        <taxon>Tracheophyta</taxon>
        <taxon>Spermatophyta</taxon>
        <taxon>Magnoliopsida</taxon>
        <taxon>eudicotyledons</taxon>
        <taxon>Gunneridae</taxon>
        <taxon>Pentapetalae</taxon>
        <taxon>asterids</taxon>
        <taxon>lamiids</taxon>
        <taxon>Solanales</taxon>
        <taxon>Solanaceae</taxon>
        <taxon>Nicotianoideae</taxon>
        <taxon>Nicotianeae</taxon>
        <taxon>Nicotiana</taxon>
    </lineage>
</organism>
<dbReference type="RefSeq" id="XP_016492309.1">
    <property type="nucleotide sequence ID" value="XM_016636823.1"/>
</dbReference>
<protein>
    <submittedName>
        <fullName evidence="2">Uncharacterized protein</fullName>
    </submittedName>
</protein>
<feature type="region of interest" description="Disordered" evidence="1">
    <location>
        <begin position="109"/>
        <end position="133"/>
    </location>
</feature>
<reference evidence="2" key="1">
    <citation type="submission" date="2025-08" db="UniProtKB">
        <authorList>
            <consortium name="RefSeq"/>
        </authorList>
    </citation>
    <scope>IDENTIFICATION</scope>
</reference>
<feature type="compositionally biased region" description="Basic and acidic residues" evidence="1">
    <location>
        <begin position="109"/>
        <end position="122"/>
    </location>
</feature>
<dbReference type="OrthoDB" id="1166097at2759"/>
<dbReference type="CDD" id="cd00303">
    <property type="entry name" value="retropepsin_like"/>
    <property type="match status" value="1"/>
</dbReference>
<dbReference type="PANTHER" id="PTHR33240">
    <property type="entry name" value="OS08G0508500 PROTEIN"/>
    <property type="match status" value="1"/>
</dbReference>
<gene>
    <name evidence="2" type="primary">LOC107811829</name>
</gene>
<proteinExistence type="predicted"/>
<sequence length="355" mass="40049">MLLPPVPDEWAAEAFTKGLNSRSSNASRKLKESLLEFQATTWEDVHNRYESKIRIEGDQLGFSASVKGRDREKNKEKSKDDFDTNRRSLRSWFLPYKWAEGRGKGFRSEDKFATNRRTDRGRNNRSLQNKETLDSSYPRLSEYNFNVSLVEMISAMRNIKDARFPKPIRSDHDQGILIYGATTTRETVTGLGTAEPSKAGEDPPRLTINIIFEGNEINGVTFSAVKKTKVLVTQNKRLWEVAEDDITFTKEDADGLLLPHNSTLVISLNVLDFKIKRVLVDPGCSANIIQWRVLEQDKLTGSVIPATKLLVGLNLASVATRGEILPPMNVERVMNTTLFEVVDGDMGYNIILGRP</sequence>
<name>A0A1S4BTV0_TOBAC</name>
<dbReference type="AlphaFoldDB" id="A0A1S4BTV0"/>
<dbReference type="PaxDb" id="4097-A0A1S4BTV0"/>
<dbReference type="KEGG" id="nta:107811829"/>
<evidence type="ECO:0000256" key="1">
    <source>
        <dbReference type="SAM" id="MobiDB-lite"/>
    </source>
</evidence>
<evidence type="ECO:0000313" key="2">
    <source>
        <dbReference type="RefSeq" id="XP_016492309.1"/>
    </source>
</evidence>
<accession>A0A1S4BTV0</accession>
<dbReference type="PANTHER" id="PTHR33240:SF8">
    <property type="entry name" value="OS03G0439900 PROTEIN"/>
    <property type="match status" value="1"/>
</dbReference>